<keyword evidence="10" id="KW-0675">Receptor</keyword>
<keyword evidence="6" id="KW-0552">Olfaction</keyword>
<organism evidence="13 16">
    <name type="scientific">Cephus cinctus</name>
    <name type="common">Wheat stem sawfly</name>
    <dbReference type="NCBI Taxonomy" id="211228"/>
    <lineage>
        <taxon>Eukaryota</taxon>
        <taxon>Metazoa</taxon>
        <taxon>Ecdysozoa</taxon>
        <taxon>Arthropoda</taxon>
        <taxon>Hexapoda</taxon>
        <taxon>Insecta</taxon>
        <taxon>Pterygota</taxon>
        <taxon>Neoptera</taxon>
        <taxon>Endopterygota</taxon>
        <taxon>Hymenoptera</taxon>
        <taxon>Cephoidea</taxon>
        <taxon>Cephidae</taxon>
        <taxon>Cephus</taxon>
    </lineage>
</organism>
<dbReference type="RefSeq" id="XP_015587038.1">
    <property type="nucleotide sequence ID" value="XM_015731552.2"/>
</dbReference>
<dbReference type="GO" id="GO:0007608">
    <property type="term" value="P:sensory perception of smell"/>
    <property type="evidence" value="ECO:0007669"/>
    <property type="project" value="UniProtKB-KW"/>
</dbReference>
<dbReference type="PANTHER" id="PTHR11923">
    <property type="entry name" value="SCAVENGER RECEPTOR CLASS B TYPE-1 SR-B1"/>
    <property type="match status" value="1"/>
</dbReference>
<dbReference type="KEGG" id="ccin:107263888"/>
<feature type="transmembrane region" description="Helical" evidence="12">
    <location>
        <begin position="12"/>
        <end position="30"/>
    </location>
</feature>
<dbReference type="RefSeq" id="XP_015587039.1">
    <property type="nucleotide sequence ID" value="XM_015731553.2"/>
</dbReference>
<feature type="transmembrane region" description="Helical" evidence="12">
    <location>
        <begin position="456"/>
        <end position="477"/>
    </location>
</feature>
<comment type="subcellular location">
    <subcellularLocation>
        <location evidence="1">Cell membrane</location>
        <topology evidence="1">Multi-pass membrane protein</topology>
    </subcellularLocation>
</comment>
<evidence type="ECO:0000313" key="16">
    <source>
        <dbReference type="RefSeq" id="XP_015587040.1"/>
    </source>
</evidence>
<keyword evidence="11" id="KW-0325">Glycoprotein</keyword>
<keyword evidence="4" id="KW-0716">Sensory transduction</keyword>
<evidence type="ECO:0000256" key="2">
    <source>
        <dbReference type="ARBA" id="ARBA00010532"/>
    </source>
</evidence>
<dbReference type="GeneID" id="107263888"/>
<evidence type="ECO:0000256" key="10">
    <source>
        <dbReference type="ARBA" id="ARBA00023170"/>
    </source>
</evidence>
<keyword evidence="3" id="KW-1003">Cell membrane</keyword>
<evidence type="ECO:0000256" key="11">
    <source>
        <dbReference type="ARBA" id="ARBA00023180"/>
    </source>
</evidence>
<dbReference type="AlphaFoldDB" id="A0AAJ7FDZ3"/>
<evidence type="ECO:0000313" key="13">
    <source>
        <dbReference type="Proteomes" id="UP000694920"/>
    </source>
</evidence>
<evidence type="ECO:0000256" key="6">
    <source>
        <dbReference type="ARBA" id="ARBA00022725"/>
    </source>
</evidence>
<evidence type="ECO:0000313" key="15">
    <source>
        <dbReference type="RefSeq" id="XP_015587039.1"/>
    </source>
</evidence>
<keyword evidence="9" id="KW-1015">Disulfide bond</keyword>
<evidence type="ECO:0000256" key="9">
    <source>
        <dbReference type="ARBA" id="ARBA00023157"/>
    </source>
</evidence>
<evidence type="ECO:0000256" key="5">
    <source>
        <dbReference type="ARBA" id="ARBA00022692"/>
    </source>
</evidence>
<dbReference type="GO" id="GO:0005044">
    <property type="term" value="F:scavenger receptor activity"/>
    <property type="evidence" value="ECO:0007669"/>
    <property type="project" value="TreeGrafter"/>
</dbReference>
<dbReference type="GO" id="GO:0005737">
    <property type="term" value="C:cytoplasm"/>
    <property type="evidence" value="ECO:0007669"/>
    <property type="project" value="TreeGrafter"/>
</dbReference>
<dbReference type="Pfam" id="PF01130">
    <property type="entry name" value="CD36"/>
    <property type="match status" value="1"/>
</dbReference>
<dbReference type="GO" id="GO:0005886">
    <property type="term" value="C:plasma membrane"/>
    <property type="evidence" value="ECO:0007669"/>
    <property type="project" value="UniProtKB-SubCell"/>
</dbReference>
<protein>
    <submittedName>
        <fullName evidence="14 15">Sensory neuron membrane protein 1</fullName>
    </submittedName>
</protein>
<evidence type="ECO:0000313" key="14">
    <source>
        <dbReference type="RefSeq" id="XP_015587038.1"/>
    </source>
</evidence>
<evidence type="ECO:0000256" key="1">
    <source>
        <dbReference type="ARBA" id="ARBA00004651"/>
    </source>
</evidence>
<dbReference type="RefSeq" id="XP_015587040.1">
    <property type="nucleotide sequence ID" value="XM_015731554.2"/>
</dbReference>
<comment type="similarity">
    <text evidence="2">Belongs to the CD36 family.</text>
</comment>
<dbReference type="PRINTS" id="PR01609">
    <property type="entry name" value="CD36FAMILY"/>
</dbReference>
<keyword evidence="7 12" id="KW-1133">Transmembrane helix</keyword>
<name>A0AAJ7FDZ3_CEPCN</name>
<gene>
    <name evidence="14 15 16" type="primary">LOC107263888</name>
</gene>
<dbReference type="Proteomes" id="UP000694920">
    <property type="component" value="Unplaced"/>
</dbReference>
<keyword evidence="13" id="KW-1185">Reference proteome</keyword>
<dbReference type="InterPro" id="IPR002159">
    <property type="entry name" value="CD36_fam"/>
</dbReference>
<evidence type="ECO:0000256" key="8">
    <source>
        <dbReference type="ARBA" id="ARBA00023136"/>
    </source>
</evidence>
<sequence>MQLSTKLGIGGGALFVMSIVVGWIAFPIMLKSQVKGAIALKEGSDMRALWAKFPLPLDFKVYLFNITNPAGIESGEKPIVREIGPYFYDEYKEKLNLEDRESDDTVEYSQRATWFFNPSKSNGLTGDEELVYPHVLILGMAMTAARDKPGMMGLLGKAVDSIFKKPDSIFIKVKARDILFDGLPIDCTVKDFAGTAVCKLLKEQGNDLQVDGDNRYRFSLFGHKNGTVARERMRVFRGIKSAMDVGRVVEWNNEPALTVWPEDRCNEYNGTDSTIFHPFFKKEDDVVSFAPDLCRSIGARYERPSHYKGLSTNRYTANLGDMSTDPHLQCFCPTPETCLKKGLFDLTKCVNAPIIASLPHFYLTDESYLETVQGLQPVQEDHEIFIDFEPLTGSPVSARKRLQFNMFVYPVEKFRLMKTFASALLPLFWVEEGIALNDDFVKQLKAAFKMISLVGYIKWSMMSLGLGLAGAAGGLYFKRRQTDNKLTINTITPQMASTKNSGEEKKWPLNINTLQAATVPASLDRN</sequence>
<keyword evidence="8 12" id="KW-0472">Membrane</keyword>
<keyword evidence="5 12" id="KW-0812">Transmembrane</keyword>
<reference evidence="14 15" key="1">
    <citation type="submission" date="2025-04" db="UniProtKB">
        <authorList>
            <consortium name="RefSeq"/>
        </authorList>
    </citation>
    <scope>IDENTIFICATION</scope>
</reference>
<dbReference type="PANTHER" id="PTHR11923:SF69">
    <property type="entry name" value="SENSORY NEURON MEMBRANE PROTEIN 1"/>
    <property type="match status" value="1"/>
</dbReference>
<proteinExistence type="inferred from homology"/>
<accession>A0AAJ7FDZ3</accession>
<evidence type="ECO:0000256" key="7">
    <source>
        <dbReference type="ARBA" id="ARBA00022989"/>
    </source>
</evidence>
<evidence type="ECO:0000256" key="3">
    <source>
        <dbReference type="ARBA" id="ARBA00022475"/>
    </source>
</evidence>
<evidence type="ECO:0000256" key="4">
    <source>
        <dbReference type="ARBA" id="ARBA00022606"/>
    </source>
</evidence>
<evidence type="ECO:0000256" key="12">
    <source>
        <dbReference type="SAM" id="Phobius"/>
    </source>
</evidence>